<organism evidence="1 2">
    <name type="scientific">Cichorium intybus</name>
    <name type="common">Chicory</name>
    <dbReference type="NCBI Taxonomy" id="13427"/>
    <lineage>
        <taxon>Eukaryota</taxon>
        <taxon>Viridiplantae</taxon>
        <taxon>Streptophyta</taxon>
        <taxon>Embryophyta</taxon>
        <taxon>Tracheophyta</taxon>
        <taxon>Spermatophyta</taxon>
        <taxon>Magnoliopsida</taxon>
        <taxon>eudicotyledons</taxon>
        <taxon>Gunneridae</taxon>
        <taxon>Pentapetalae</taxon>
        <taxon>asterids</taxon>
        <taxon>campanulids</taxon>
        <taxon>Asterales</taxon>
        <taxon>Asteraceae</taxon>
        <taxon>Cichorioideae</taxon>
        <taxon>Cichorieae</taxon>
        <taxon>Cichoriinae</taxon>
        <taxon>Cichorium</taxon>
    </lineage>
</organism>
<keyword evidence="2" id="KW-1185">Reference proteome</keyword>
<dbReference type="EMBL" id="CM042014">
    <property type="protein sequence ID" value="KAI3722649.1"/>
    <property type="molecule type" value="Genomic_DNA"/>
</dbReference>
<evidence type="ECO:0000313" key="2">
    <source>
        <dbReference type="Proteomes" id="UP001055811"/>
    </source>
</evidence>
<evidence type="ECO:0000313" key="1">
    <source>
        <dbReference type="EMBL" id="KAI3722649.1"/>
    </source>
</evidence>
<reference evidence="2" key="1">
    <citation type="journal article" date="2022" name="Mol. Ecol. Resour.">
        <title>The genomes of chicory, endive, great burdock and yacon provide insights into Asteraceae palaeo-polyploidization history and plant inulin production.</title>
        <authorList>
            <person name="Fan W."/>
            <person name="Wang S."/>
            <person name="Wang H."/>
            <person name="Wang A."/>
            <person name="Jiang F."/>
            <person name="Liu H."/>
            <person name="Zhao H."/>
            <person name="Xu D."/>
            <person name="Zhang Y."/>
        </authorList>
    </citation>
    <scope>NUCLEOTIDE SEQUENCE [LARGE SCALE GENOMIC DNA]</scope>
    <source>
        <strain evidence="2">cv. Punajuju</strain>
    </source>
</reference>
<accession>A0ACB9BL86</accession>
<dbReference type="Proteomes" id="UP001055811">
    <property type="component" value="Linkage Group LG06"/>
</dbReference>
<name>A0ACB9BL86_CICIN</name>
<proteinExistence type="predicted"/>
<gene>
    <name evidence="1" type="ORF">L2E82_33691</name>
</gene>
<sequence length="78" mass="8276">MAVGHAATAGDSGGRRWSVELASIQLHRETGRATSDQGCHGWAETAPGAVGCLVAELQQAGYWWPLFLELARTTPESP</sequence>
<protein>
    <submittedName>
        <fullName evidence="1">Uncharacterized protein</fullName>
    </submittedName>
</protein>
<comment type="caution">
    <text evidence="1">The sequence shown here is derived from an EMBL/GenBank/DDBJ whole genome shotgun (WGS) entry which is preliminary data.</text>
</comment>
<reference evidence="1 2" key="2">
    <citation type="journal article" date="2022" name="Mol. Ecol. Resour.">
        <title>The genomes of chicory, endive, great burdock and yacon provide insights into Asteraceae paleo-polyploidization history and plant inulin production.</title>
        <authorList>
            <person name="Fan W."/>
            <person name="Wang S."/>
            <person name="Wang H."/>
            <person name="Wang A."/>
            <person name="Jiang F."/>
            <person name="Liu H."/>
            <person name="Zhao H."/>
            <person name="Xu D."/>
            <person name="Zhang Y."/>
        </authorList>
    </citation>
    <scope>NUCLEOTIDE SEQUENCE [LARGE SCALE GENOMIC DNA]</scope>
    <source>
        <strain evidence="2">cv. Punajuju</strain>
        <tissue evidence="1">Leaves</tissue>
    </source>
</reference>